<name>A0A154I963_RHILE</name>
<gene>
    <name evidence="1" type="ORF">A4A59_32850</name>
</gene>
<accession>A0A154I963</accession>
<proteinExistence type="predicted"/>
<reference evidence="1" key="1">
    <citation type="submission" date="2016-03" db="EMBL/GenBank/DDBJ databases">
        <title>Microsymbionts genomes from the relict species Vavilovia formosa.</title>
        <authorList>
            <person name="Chirak E."/>
            <person name="Kimeklis A."/>
            <person name="Kopat V."/>
            <person name="Andronov E."/>
        </authorList>
    </citation>
    <scope>NUCLEOTIDE SEQUENCE [LARGE SCALE GENOMIC DNA]</scope>
    <source>
        <strain evidence="1">Vaf12</strain>
    </source>
</reference>
<sequence>MAQCIVPLTAIFARAEQIARLLDLVEVKLQTLVYGSESRNWIFQIANFLMLPNNLLSANDKLLLVIHEKPKIITIFTKEFPKISLGRTLSKR</sequence>
<organism evidence="1">
    <name type="scientific">Rhizobium leguminosarum</name>
    <dbReference type="NCBI Taxonomy" id="384"/>
    <lineage>
        <taxon>Bacteria</taxon>
        <taxon>Pseudomonadati</taxon>
        <taxon>Pseudomonadota</taxon>
        <taxon>Alphaproteobacteria</taxon>
        <taxon>Hyphomicrobiales</taxon>
        <taxon>Rhizobiaceae</taxon>
        <taxon>Rhizobium/Agrobacterium group</taxon>
        <taxon>Rhizobium</taxon>
    </lineage>
</organism>
<dbReference type="AlphaFoldDB" id="A0A154I963"/>
<evidence type="ECO:0000313" key="1">
    <source>
        <dbReference type="EMBL" id="KZA97086.1"/>
    </source>
</evidence>
<protein>
    <submittedName>
        <fullName evidence="1">Uncharacterized protein</fullName>
    </submittedName>
</protein>
<dbReference type="EMBL" id="LVYU01000139">
    <property type="protein sequence ID" value="KZA97086.1"/>
    <property type="molecule type" value="Genomic_DNA"/>
</dbReference>
<comment type="caution">
    <text evidence="1">The sequence shown here is derived from an EMBL/GenBank/DDBJ whole genome shotgun (WGS) entry which is preliminary data.</text>
</comment>